<keyword evidence="2" id="KW-1185">Reference proteome</keyword>
<organism evidence="1 2">
    <name type="scientific">Perkinsus chesapeaki</name>
    <name type="common">Clam parasite</name>
    <name type="synonym">Perkinsus andrewsi</name>
    <dbReference type="NCBI Taxonomy" id="330153"/>
    <lineage>
        <taxon>Eukaryota</taxon>
        <taxon>Sar</taxon>
        <taxon>Alveolata</taxon>
        <taxon>Perkinsozoa</taxon>
        <taxon>Perkinsea</taxon>
        <taxon>Perkinsida</taxon>
        <taxon>Perkinsidae</taxon>
        <taxon>Perkinsus</taxon>
    </lineage>
</organism>
<comment type="caution">
    <text evidence="1">The sequence shown here is derived from an EMBL/GenBank/DDBJ whole genome shotgun (WGS) entry which is preliminary data.</text>
</comment>
<proteinExistence type="predicted"/>
<dbReference type="Proteomes" id="UP000591131">
    <property type="component" value="Unassembled WGS sequence"/>
</dbReference>
<sequence length="160" mass="17583">PASMSTAVKAEPNLWDLVGSEVYWKTSQGRNRLKADISNSTNNPDRITRGVFVTLPSTPTAGFLRELRAMLLSWLLIRSRQPDSFRTDLVIATSGRGAEFARELGCTDVGRTNAEGNSSCVIVDYIMLEDRHHPDGDAADPLVSYGTYLNSIMPTAEYEG</sequence>
<dbReference type="AlphaFoldDB" id="A0A7J6KMK9"/>
<dbReference type="EMBL" id="JAAPAO010001939">
    <property type="protein sequence ID" value="KAF4648533.1"/>
    <property type="molecule type" value="Genomic_DNA"/>
</dbReference>
<protein>
    <submittedName>
        <fullName evidence="1">Uncharacterized protein</fullName>
    </submittedName>
</protein>
<evidence type="ECO:0000313" key="2">
    <source>
        <dbReference type="Proteomes" id="UP000591131"/>
    </source>
</evidence>
<reference evidence="1 2" key="1">
    <citation type="submission" date="2020-04" db="EMBL/GenBank/DDBJ databases">
        <title>Perkinsus chesapeaki whole genome sequence.</title>
        <authorList>
            <person name="Bogema D.R."/>
        </authorList>
    </citation>
    <scope>NUCLEOTIDE SEQUENCE [LARGE SCALE GENOMIC DNA]</scope>
    <source>
        <strain evidence="1">ATCC PRA-425</strain>
    </source>
</reference>
<name>A0A7J6KMK9_PERCH</name>
<accession>A0A7J6KMK9</accession>
<gene>
    <name evidence="1" type="ORF">FOL47_003101</name>
</gene>
<feature type="non-terminal residue" evidence="1">
    <location>
        <position position="160"/>
    </location>
</feature>
<evidence type="ECO:0000313" key="1">
    <source>
        <dbReference type="EMBL" id="KAF4648533.1"/>
    </source>
</evidence>